<protein>
    <submittedName>
        <fullName evidence="1">Uncharacterized protein</fullName>
    </submittedName>
</protein>
<organism evidence="1 2">
    <name type="scientific">Legionella feeleii</name>
    <dbReference type="NCBI Taxonomy" id="453"/>
    <lineage>
        <taxon>Bacteria</taxon>
        <taxon>Pseudomonadati</taxon>
        <taxon>Pseudomonadota</taxon>
        <taxon>Gammaproteobacteria</taxon>
        <taxon>Legionellales</taxon>
        <taxon>Legionellaceae</taxon>
        <taxon>Legionella</taxon>
    </lineage>
</organism>
<name>A0A2X1QW00_9GAMM</name>
<dbReference type="EMBL" id="UASS01000038">
    <property type="protein sequence ID" value="SPX62407.1"/>
    <property type="molecule type" value="Genomic_DNA"/>
</dbReference>
<evidence type="ECO:0000313" key="1">
    <source>
        <dbReference type="EMBL" id="SPX62407.1"/>
    </source>
</evidence>
<sequence length="62" mass="7045">MKAAVIPAVMRNSLFLPYTDHALFILQQAFCALAQEPVKSTINLFEIPIQDMYAITIFIYPL</sequence>
<evidence type="ECO:0000313" key="2">
    <source>
        <dbReference type="Proteomes" id="UP000251942"/>
    </source>
</evidence>
<proteinExistence type="predicted"/>
<accession>A0A2X1QW00</accession>
<gene>
    <name evidence="1" type="ORF">NCTC12022_03166</name>
</gene>
<dbReference type="Proteomes" id="UP000251942">
    <property type="component" value="Unassembled WGS sequence"/>
</dbReference>
<dbReference type="AlphaFoldDB" id="A0A2X1QW00"/>
<reference evidence="1 2" key="1">
    <citation type="submission" date="2018-06" db="EMBL/GenBank/DDBJ databases">
        <authorList>
            <consortium name="Pathogen Informatics"/>
            <person name="Doyle S."/>
        </authorList>
    </citation>
    <scope>NUCLEOTIDE SEQUENCE [LARGE SCALE GENOMIC DNA]</scope>
    <source>
        <strain evidence="1 2">NCTC12022</strain>
    </source>
</reference>